<evidence type="ECO:0000256" key="1">
    <source>
        <dbReference type="ARBA" id="ARBA00010641"/>
    </source>
</evidence>
<dbReference type="RefSeq" id="WP_193500057.1">
    <property type="nucleotide sequence ID" value="NZ_JADCKC010000001.1"/>
</dbReference>
<keyword evidence="3" id="KW-0731">Sigma factor</keyword>
<evidence type="ECO:0000259" key="6">
    <source>
        <dbReference type="Pfam" id="PF08281"/>
    </source>
</evidence>
<dbReference type="SUPFAM" id="SSF88946">
    <property type="entry name" value="Sigma2 domain of RNA polymerase sigma factors"/>
    <property type="match status" value="1"/>
</dbReference>
<dbReference type="Proteomes" id="UP000768567">
    <property type="component" value="Unassembled WGS sequence"/>
</dbReference>
<reference evidence="7 8" key="1">
    <citation type="submission" date="2020-10" db="EMBL/GenBank/DDBJ databases">
        <title>ChiBAC.</title>
        <authorList>
            <person name="Zenner C."/>
            <person name="Hitch T.C.A."/>
            <person name="Clavel T."/>
        </authorList>
    </citation>
    <scope>NUCLEOTIDE SEQUENCE [LARGE SCALE GENOMIC DNA]</scope>
    <source>
        <strain evidence="7 8">DSM 109015</strain>
    </source>
</reference>
<keyword evidence="2" id="KW-0805">Transcription regulation</keyword>
<comment type="similarity">
    <text evidence="1">Belongs to the sigma-70 factor family. ECF subfamily.</text>
</comment>
<evidence type="ECO:0000256" key="2">
    <source>
        <dbReference type="ARBA" id="ARBA00023015"/>
    </source>
</evidence>
<evidence type="ECO:0000256" key="3">
    <source>
        <dbReference type="ARBA" id="ARBA00023082"/>
    </source>
</evidence>
<dbReference type="Pfam" id="PF08281">
    <property type="entry name" value="Sigma70_r4_2"/>
    <property type="match status" value="1"/>
</dbReference>
<comment type="caution">
    <text evidence="7">The sequence shown here is derived from an EMBL/GenBank/DDBJ whole genome shotgun (WGS) entry which is preliminary data.</text>
</comment>
<dbReference type="PANTHER" id="PTHR43133:SF8">
    <property type="entry name" value="RNA POLYMERASE SIGMA FACTOR HI_1459-RELATED"/>
    <property type="match status" value="1"/>
</dbReference>
<keyword evidence="5" id="KW-0804">Transcription</keyword>
<gene>
    <name evidence="7" type="ORF">INF35_03095</name>
</gene>
<proteinExistence type="inferred from homology"/>
<keyword evidence="4" id="KW-0238">DNA-binding</keyword>
<protein>
    <submittedName>
        <fullName evidence="7">Sigma-70 family RNA polymerase sigma factor</fullName>
    </submittedName>
</protein>
<dbReference type="InterPro" id="IPR013249">
    <property type="entry name" value="RNA_pol_sigma70_r4_t2"/>
</dbReference>
<evidence type="ECO:0000313" key="7">
    <source>
        <dbReference type="EMBL" id="MBE5036773.1"/>
    </source>
</evidence>
<evidence type="ECO:0000256" key="4">
    <source>
        <dbReference type="ARBA" id="ARBA00023125"/>
    </source>
</evidence>
<dbReference type="EMBL" id="JADCKC010000001">
    <property type="protein sequence ID" value="MBE5036773.1"/>
    <property type="molecule type" value="Genomic_DNA"/>
</dbReference>
<dbReference type="InterPro" id="IPR013324">
    <property type="entry name" value="RNA_pol_sigma_r3/r4-like"/>
</dbReference>
<dbReference type="InterPro" id="IPR013325">
    <property type="entry name" value="RNA_pol_sigma_r2"/>
</dbReference>
<accession>A0ABR9R0W8</accession>
<evidence type="ECO:0000256" key="5">
    <source>
        <dbReference type="ARBA" id="ARBA00023163"/>
    </source>
</evidence>
<dbReference type="Gene3D" id="1.10.1740.10">
    <property type="match status" value="1"/>
</dbReference>
<sequence length="186" mass="21456">MNVQEVTPFFEKLYEETCDSTLLYLTRRCGDPAQIPDLMQEVYAEVYAVLLQKGPEYFRRPRAFVQHVAKARLCRYYSLRRRLACLVSLDRFGTEDAEEGSPPREIPDQDLPENLAEDKLLAGEIAARLKTFPADVQRIFICHFWLDMPLSQTAKALGMKEATVKSKLYRTLAKLRELYQKDGAES</sequence>
<dbReference type="NCBIfam" id="TIGR02937">
    <property type="entry name" value="sigma70-ECF"/>
    <property type="match status" value="1"/>
</dbReference>
<feature type="domain" description="RNA polymerase sigma factor 70 region 4 type 2" evidence="6">
    <location>
        <begin position="124"/>
        <end position="175"/>
    </location>
</feature>
<dbReference type="PANTHER" id="PTHR43133">
    <property type="entry name" value="RNA POLYMERASE ECF-TYPE SIGMA FACTO"/>
    <property type="match status" value="1"/>
</dbReference>
<dbReference type="InterPro" id="IPR039425">
    <property type="entry name" value="RNA_pol_sigma-70-like"/>
</dbReference>
<organism evidence="7 8">
    <name type="scientific">Gemmiger gallinarum</name>
    <dbReference type="NCBI Taxonomy" id="2779354"/>
    <lineage>
        <taxon>Bacteria</taxon>
        <taxon>Bacillati</taxon>
        <taxon>Bacillota</taxon>
        <taxon>Clostridia</taxon>
        <taxon>Eubacteriales</taxon>
        <taxon>Gemmiger</taxon>
    </lineage>
</organism>
<name>A0ABR9R0W8_9FIRM</name>
<dbReference type="SUPFAM" id="SSF88659">
    <property type="entry name" value="Sigma3 and sigma4 domains of RNA polymerase sigma factors"/>
    <property type="match status" value="1"/>
</dbReference>
<dbReference type="Gene3D" id="1.10.10.10">
    <property type="entry name" value="Winged helix-like DNA-binding domain superfamily/Winged helix DNA-binding domain"/>
    <property type="match status" value="1"/>
</dbReference>
<evidence type="ECO:0000313" key="8">
    <source>
        <dbReference type="Proteomes" id="UP000768567"/>
    </source>
</evidence>
<dbReference type="InterPro" id="IPR036388">
    <property type="entry name" value="WH-like_DNA-bd_sf"/>
</dbReference>
<dbReference type="InterPro" id="IPR014284">
    <property type="entry name" value="RNA_pol_sigma-70_dom"/>
</dbReference>
<keyword evidence="8" id="KW-1185">Reference proteome</keyword>